<evidence type="ECO:0000313" key="2">
    <source>
        <dbReference type="Proteomes" id="UP000540787"/>
    </source>
</evidence>
<evidence type="ECO:0000313" key="1">
    <source>
        <dbReference type="EMBL" id="MBB6135206.1"/>
    </source>
</evidence>
<accession>A0A7X0CFF9</accession>
<dbReference type="AlphaFoldDB" id="A0A7X0CFF9"/>
<name>A0A7X0CFF9_9BURK</name>
<comment type="caution">
    <text evidence="1">The sequence shown here is derived from an EMBL/GenBank/DDBJ whole genome shotgun (WGS) entry which is preliminary data.</text>
</comment>
<sequence length="145" mass="16782">MLFVSLHLKDCGIFIDSRPIIFGGKFFPNTIENLCSTKIHQDKFRVRYKFLQKFNICGNSADGVIDIEEDCSIVFTFLFDLIEFFNYSILESKIVKKCESFLGVKFISNHPSSASLDSCDWGHVTFFYDAKQGDLSLEIKFYERI</sequence>
<protein>
    <submittedName>
        <fullName evidence="1">Uncharacterized protein</fullName>
    </submittedName>
</protein>
<proteinExistence type="predicted"/>
<dbReference type="EMBL" id="JACHBX010000003">
    <property type="protein sequence ID" value="MBB6135206.1"/>
    <property type="molecule type" value="Genomic_DNA"/>
</dbReference>
<keyword evidence="2" id="KW-1185">Reference proteome</keyword>
<gene>
    <name evidence="1" type="ORF">HD842_003364</name>
</gene>
<organism evidence="1 2">
    <name type="scientific">Massilia aurea</name>
    <dbReference type="NCBI Taxonomy" id="373040"/>
    <lineage>
        <taxon>Bacteria</taxon>
        <taxon>Pseudomonadati</taxon>
        <taxon>Pseudomonadota</taxon>
        <taxon>Betaproteobacteria</taxon>
        <taxon>Burkholderiales</taxon>
        <taxon>Oxalobacteraceae</taxon>
        <taxon>Telluria group</taxon>
        <taxon>Massilia</taxon>
    </lineage>
</organism>
<dbReference type="RefSeq" id="WP_183555844.1">
    <property type="nucleotide sequence ID" value="NZ_JACHBX010000003.1"/>
</dbReference>
<reference evidence="1 2" key="1">
    <citation type="submission" date="2020-08" db="EMBL/GenBank/DDBJ databases">
        <title>The Agave Microbiome: Exploring the role of microbial communities in plant adaptations to desert environments.</title>
        <authorList>
            <person name="Partida-Martinez L.P."/>
        </authorList>
    </citation>
    <scope>NUCLEOTIDE SEQUENCE [LARGE SCALE GENOMIC DNA]</scope>
    <source>
        <strain evidence="1 2">AT3.2</strain>
    </source>
</reference>
<dbReference type="Proteomes" id="UP000540787">
    <property type="component" value="Unassembled WGS sequence"/>
</dbReference>